<protein>
    <recommendedName>
        <fullName evidence="1">methionyl-tRNA formyltransferase</fullName>
        <ecNumber evidence="1">2.1.2.9</ecNumber>
    </recommendedName>
</protein>
<dbReference type="OrthoDB" id="10268103at2759"/>
<dbReference type="Proteomes" id="UP000799757">
    <property type="component" value="Unassembled WGS sequence"/>
</dbReference>
<dbReference type="SUPFAM" id="SSF53328">
    <property type="entry name" value="Formyltransferase"/>
    <property type="match status" value="1"/>
</dbReference>
<evidence type="ECO:0000259" key="2">
    <source>
        <dbReference type="Pfam" id="PF00551"/>
    </source>
</evidence>
<name>A0A6A6XEJ7_9PLEO</name>
<proteinExistence type="predicted"/>
<keyword evidence="4" id="KW-1185">Reference proteome</keyword>
<dbReference type="PANTHER" id="PTHR11138:SF5">
    <property type="entry name" value="METHIONYL-TRNA FORMYLTRANSFERASE, MITOCHONDRIAL"/>
    <property type="match status" value="1"/>
</dbReference>
<dbReference type="Pfam" id="PF00551">
    <property type="entry name" value="Formyl_trans_N"/>
    <property type="match status" value="1"/>
</dbReference>
<organism evidence="3 4">
    <name type="scientific">Melanomma pulvis-pyrius CBS 109.77</name>
    <dbReference type="NCBI Taxonomy" id="1314802"/>
    <lineage>
        <taxon>Eukaryota</taxon>
        <taxon>Fungi</taxon>
        <taxon>Dikarya</taxon>
        <taxon>Ascomycota</taxon>
        <taxon>Pezizomycotina</taxon>
        <taxon>Dothideomycetes</taxon>
        <taxon>Pleosporomycetidae</taxon>
        <taxon>Pleosporales</taxon>
        <taxon>Melanommataceae</taxon>
        <taxon>Melanomma</taxon>
    </lineage>
</organism>
<dbReference type="AlphaFoldDB" id="A0A6A6XEJ7"/>
<dbReference type="InterPro" id="IPR036477">
    <property type="entry name" value="Formyl_transf_N_sf"/>
</dbReference>
<dbReference type="EMBL" id="MU001881">
    <property type="protein sequence ID" value="KAF2794731.1"/>
    <property type="molecule type" value="Genomic_DNA"/>
</dbReference>
<evidence type="ECO:0000313" key="3">
    <source>
        <dbReference type="EMBL" id="KAF2794731.1"/>
    </source>
</evidence>
<dbReference type="InterPro" id="IPR002376">
    <property type="entry name" value="Formyl_transf_N"/>
</dbReference>
<dbReference type="GO" id="GO:0004479">
    <property type="term" value="F:methionyl-tRNA formyltransferase activity"/>
    <property type="evidence" value="ECO:0007669"/>
    <property type="project" value="UniProtKB-EC"/>
</dbReference>
<accession>A0A6A6XEJ7</accession>
<keyword evidence="3" id="KW-0808">Transferase</keyword>
<dbReference type="GO" id="GO:0005739">
    <property type="term" value="C:mitochondrion"/>
    <property type="evidence" value="ECO:0007669"/>
    <property type="project" value="TreeGrafter"/>
</dbReference>
<reference evidence="3" key="1">
    <citation type="journal article" date="2020" name="Stud. Mycol.">
        <title>101 Dothideomycetes genomes: a test case for predicting lifestyles and emergence of pathogens.</title>
        <authorList>
            <person name="Haridas S."/>
            <person name="Albert R."/>
            <person name="Binder M."/>
            <person name="Bloem J."/>
            <person name="Labutti K."/>
            <person name="Salamov A."/>
            <person name="Andreopoulos B."/>
            <person name="Baker S."/>
            <person name="Barry K."/>
            <person name="Bills G."/>
            <person name="Bluhm B."/>
            <person name="Cannon C."/>
            <person name="Castanera R."/>
            <person name="Culley D."/>
            <person name="Daum C."/>
            <person name="Ezra D."/>
            <person name="Gonzalez J."/>
            <person name="Henrissat B."/>
            <person name="Kuo A."/>
            <person name="Liang C."/>
            <person name="Lipzen A."/>
            <person name="Lutzoni F."/>
            <person name="Magnuson J."/>
            <person name="Mondo S."/>
            <person name="Nolan M."/>
            <person name="Ohm R."/>
            <person name="Pangilinan J."/>
            <person name="Park H.-J."/>
            <person name="Ramirez L."/>
            <person name="Alfaro M."/>
            <person name="Sun H."/>
            <person name="Tritt A."/>
            <person name="Yoshinaga Y."/>
            <person name="Zwiers L.-H."/>
            <person name="Turgeon B."/>
            <person name="Goodwin S."/>
            <person name="Spatafora J."/>
            <person name="Crous P."/>
            <person name="Grigoriev I."/>
        </authorList>
    </citation>
    <scope>NUCLEOTIDE SEQUENCE</scope>
    <source>
        <strain evidence="3">CBS 109.77</strain>
    </source>
</reference>
<evidence type="ECO:0000256" key="1">
    <source>
        <dbReference type="ARBA" id="ARBA00012261"/>
    </source>
</evidence>
<gene>
    <name evidence="3" type="ORF">K505DRAFT_274598</name>
</gene>
<sequence length="345" mass="37481">MLWRLPVPVCSLVSFNSRRHISFKSADPLKILFCGSDEFSIASLRALNKAKRDHARLIESIDVVHRPGKPTGRGLKVIREVPIKQVAQELHLKTHEIDTFTGWTPPVSINLIIAVSFGLFVPPRVLNGVKYGGLNVHPSLLPDLGGPAPIHHTLLKQRSKTGVSIQTLHPQHFDRGMVIAQTPAPGLSVPACATPSDLIASLGVYGGEMLVESLKAHTFVPPLEDAGWYGTSPGPIEYARKINKVDSYLDFSTATAQDILVRHRVLGNLWCLPPQMSSVERIILNEIESIGVADTMGRKPGLFIPDGSSVVAIQTVDGKLLRVKSCTISGGKKQHGNGQLIRLLA</sequence>
<feature type="domain" description="Formyl transferase N-terminal" evidence="2">
    <location>
        <begin position="30"/>
        <end position="183"/>
    </location>
</feature>
<dbReference type="InterPro" id="IPR041711">
    <property type="entry name" value="Met-tRNA-FMT_N"/>
</dbReference>
<dbReference type="Gene3D" id="3.40.50.12230">
    <property type="match status" value="1"/>
</dbReference>
<dbReference type="PANTHER" id="PTHR11138">
    <property type="entry name" value="METHIONYL-TRNA FORMYLTRANSFERASE"/>
    <property type="match status" value="1"/>
</dbReference>
<dbReference type="EC" id="2.1.2.9" evidence="1"/>
<dbReference type="CDD" id="cd08646">
    <property type="entry name" value="FMT_core_Met-tRNA-FMT_N"/>
    <property type="match status" value="1"/>
</dbReference>
<evidence type="ECO:0000313" key="4">
    <source>
        <dbReference type="Proteomes" id="UP000799757"/>
    </source>
</evidence>